<dbReference type="GO" id="GO:0005730">
    <property type="term" value="C:nucleolus"/>
    <property type="evidence" value="ECO:0007669"/>
    <property type="project" value="TreeGrafter"/>
</dbReference>
<dbReference type="Proteomes" id="UP000398389">
    <property type="component" value="Unassembled WGS sequence"/>
</dbReference>
<evidence type="ECO:0000256" key="4">
    <source>
        <dbReference type="ARBA" id="ARBA00022490"/>
    </source>
</evidence>
<feature type="compositionally biased region" description="Basic and acidic residues" evidence="7">
    <location>
        <begin position="130"/>
        <end position="143"/>
    </location>
</feature>
<dbReference type="Pfam" id="PF09135">
    <property type="entry name" value="Alb1"/>
    <property type="match status" value="1"/>
</dbReference>
<dbReference type="InterPro" id="IPR053278">
    <property type="entry name" value="Pre-60S_factor_ECM1"/>
</dbReference>
<dbReference type="GO" id="GO:0005737">
    <property type="term" value="C:cytoplasm"/>
    <property type="evidence" value="ECO:0007669"/>
    <property type="project" value="UniProtKB-SubCell"/>
</dbReference>
<dbReference type="OrthoDB" id="5304887at2759"/>
<gene>
    <name evidence="8" type="ORF">SAPINGB_P002907</name>
</gene>
<evidence type="ECO:0000256" key="7">
    <source>
        <dbReference type="SAM" id="MobiDB-lite"/>
    </source>
</evidence>
<keyword evidence="3" id="KW-0813">Transport</keyword>
<evidence type="ECO:0000256" key="3">
    <source>
        <dbReference type="ARBA" id="ARBA00022448"/>
    </source>
</evidence>
<dbReference type="PANTHER" id="PTHR28280">
    <property type="entry name" value="SHUTTLING PRE-60S FACTOR ECM1"/>
    <property type="match status" value="1"/>
</dbReference>
<comment type="subcellular location">
    <subcellularLocation>
        <location evidence="2">Cytoplasm</location>
    </subcellularLocation>
    <subcellularLocation>
        <location evidence="1">Nucleus</location>
    </subcellularLocation>
</comment>
<evidence type="ECO:0000256" key="1">
    <source>
        <dbReference type="ARBA" id="ARBA00004123"/>
    </source>
</evidence>
<accession>A0A5E8BIN7</accession>
<reference evidence="8 9" key="1">
    <citation type="submission" date="2019-09" db="EMBL/GenBank/DDBJ databases">
        <authorList>
            <person name="Brejova B."/>
        </authorList>
    </citation>
    <scope>NUCLEOTIDE SEQUENCE [LARGE SCALE GENOMIC DNA]</scope>
</reference>
<keyword evidence="4" id="KW-0963">Cytoplasm</keyword>
<evidence type="ECO:0000256" key="6">
    <source>
        <dbReference type="ARBA" id="ARBA00023242"/>
    </source>
</evidence>
<feature type="compositionally biased region" description="Basic residues" evidence="7">
    <location>
        <begin position="92"/>
        <end position="102"/>
    </location>
</feature>
<proteinExistence type="predicted"/>
<dbReference type="GO" id="GO:0030687">
    <property type="term" value="C:preribosome, large subunit precursor"/>
    <property type="evidence" value="ECO:0007669"/>
    <property type="project" value="TreeGrafter"/>
</dbReference>
<dbReference type="GO" id="GO:0000055">
    <property type="term" value="P:ribosomal large subunit export from nucleus"/>
    <property type="evidence" value="ECO:0007669"/>
    <property type="project" value="TreeGrafter"/>
</dbReference>
<dbReference type="InterPro" id="IPR022784">
    <property type="entry name" value="Ribosome_bgen_Alb1"/>
</dbReference>
<evidence type="ECO:0000313" key="8">
    <source>
        <dbReference type="EMBL" id="VVT50869.1"/>
    </source>
</evidence>
<evidence type="ECO:0000256" key="5">
    <source>
        <dbReference type="ARBA" id="ARBA00022517"/>
    </source>
</evidence>
<evidence type="ECO:0000256" key="2">
    <source>
        <dbReference type="ARBA" id="ARBA00004496"/>
    </source>
</evidence>
<keyword evidence="6" id="KW-0539">Nucleus</keyword>
<keyword evidence="5" id="KW-0690">Ribosome biogenesis</keyword>
<feature type="region of interest" description="Disordered" evidence="7">
    <location>
        <begin position="81"/>
        <end position="107"/>
    </location>
</feature>
<dbReference type="AlphaFoldDB" id="A0A5E8BIN7"/>
<evidence type="ECO:0008006" key="10">
    <source>
        <dbReference type="Google" id="ProtNLM"/>
    </source>
</evidence>
<evidence type="ECO:0000313" key="9">
    <source>
        <dbReference type="Proteomes" id="UP000398389"/>
    </source>
</evidence>
<feature type="compositionally biased region" description="Polar residues" evidence="7">
    <location>
        <begin position="144"/>
        <end position="154"/>
    </location>
</feature>
<dbReference type="EMBL" id="CABVLU010000002">
    <property type="protein sequence ID" value="VVT50869.1"/>
    <property type="molecule type" value="Genomic_DNA"/>
</dbReference>
<organism evidence="8 9">
    <name type="scientific">Magnusiomyces paraingens</name>
    <dbReference type="NCBI Taxonomy" id="2606893"/>
    <lineage>
        <taxon>Eukaryota</taxon>
        <taxon>Fungi</taxon>
        <taxon>Dikarya</taxon>
        <taxon>Ascomycota</taxon>
        <taxon>Saccharomycotina</taxon>
        <taxon>Dipodascomycetes</taxon>
        <taxon>Dipodascales</taxon>
        <taxon>Dipodascaceae</taxon>
        <taxon>Magnusiomyces</taxon>
    </lineage>
</organism>
<name>A0A5E8BIN7_9ASCO</name>
<feature type="region of interest" description="Disordered" evidence="7">
    <location>
        <begin position="1"/>
        <end position="68"/>
    </location>
</feature>
<keyword evidence="9" id="KW-1185">Reference proteome</keyword>
<feature type="region of interest" description="Disordered" evidence="7">
    <location>
        <begin position="130"/>
        <end position="175"/>
    </location>
</feature>
<dbReference type="RefSeq" id="XP_031853516.1">
    <property type="nucleotide sequence ID" value="XM_031997625.1"/>
</dbReference>
<protein>
    <recommendedName>
        <fullName evidence="10">Ribosome biogenesis protein Alb1</fullName>
    </recommendedName>
</protein>
<sequence length="175" mass="18945">MAKKTRQISSRSRAARRAVSPPPELVDTASSESSGKVRVLEHIADLTVRGQYKSGDGDDDDDGPGAHITESLALGVVNAQTHKVGKSAPAGRKQKLSAKQRKRQMDAALKAESLKDVLSVKVAQSKDKLRGIKERKKDWEDFNRTVSTKGSKSKSQGDDGEAESTNPFAALFNEE</sequence>
<dbReference type="GeneID" id="43581725"/>
<dbReference type="PANTHER" id="PTHR28280:SF1">
    <property type="entry name" value="SHUTTLING PRE-60S FACTOR ECM1"/>
    <property type="match status" value="1"/>
</dbReference>